<reference evidence="1" key="1">
    <citation type="journal article" date="2015" name="Nature">
        <title>Complex archaea that bridge the gap between prokaryotes and eukaryotes.</title>
        <authorList>
            <person name="Spang A."/>
            <person name="Saw J.H."/>
            <person name="Jorgensen S.L."/>
            <person name="Zaremba-Niedzwiedzka K."/>
            <person name="Martijn J."/>
            <person name="Lind A.E."/>
            <person name="van Eijk R."/>
            <person name="Schleper C."/>
            <person name="Guy L."/>
            <person name="Ettema T.J."/>
        </authorList>
    </citation>
    <scope>NUCLEOTIDE SEQUENCE</scope>
</reference>
<proteinExistence type="predicted"/>
<gene>
    <name evidence="2" type="ORF">LCGC14_2360900</name>
    <name evidence="1" type="ORF">LCGC14_2825780</name>
</gene>
<dbReference type="AlphaFoldDB" id="A0A0F9AP06"/>
<protein>
    <submittedName>
        <fullName evidence="1">Uncharacterized protein</fullName>
    </submittedName>
</protein>
<sequence>MKEIDDILARMERASERLQAVAQGRVYVVGTKVLYQGKFGVVTELNKGSQDPTGSTIDLRMDDGKTFEKIKVTSASLELFRQ</sequence>
<evidence type="ECO:0000313" key="1">
    <source>
        <dbReference type="EMBL" id="KKK80209.1"/>
    </source>
</evidence>
<dbReference type="EMBL" id="LAZR01053688">
    <property type="protein sequence ID" value="KKK80209.1"/>
    <property type="molecule type" value="Genomic_DNA"/>
</dbReference>
<accession>A0A0F9AP06</accession>
<name>A0A0F9AP06_9ZZZZ</name>
<evidence type="ECO:0000313" key="2">
    <source>
        <dbReference type="EMBL" id="KKL44917.1"/>
    </source>
</evidence>
<comment type="caution">
    <text evidence="1">The sequence shown here is derived from an EMBL/GenBank/DDBJ whole genome shotgun (WGS) entry which is preliminary data.</text>
</comment>
<dbReference type="EMBL" id="LAZR01034577">
    <property type="protein sequence ID" value="KKL44917.1"/>
    <property type="molecule type" value="Genomic_DNA"/>
</dbReference>
<organism evidence="1">
    <name type="scientific">marine sediment metagenome</name>
    <dbReference type="NCBI Taxonomy" id="412755"/>
    <lineage>
        <taxon>unclassified sequences</taxon>
        <taxon>metagenomes</taxon>
        <taxon>ecological metagenomes</taxon>
    </lineage>
</organism>